<dbReference type="EMBL" id="MK501817">
    <property type="protein sequence ID" value="QDQ37906.1"/>
    <property type="molecule type" value="Genomic_DNA"/>
</dbReference>
<dbReference type="Gene3D" id="3.30.300.30">
    <property type="match status" value="1"/>
</dbReference>
<comment type="similarity">
    <text evidence="1">Belongs to the ATP-dependent AMP-binding enzyme family.</text>
</comment>
<dbReference type="InterPro" id="IPR000873">
    <property type="entry name" value="AMP-dep_synth/lig_dom"/>
</dbReference>
<dbReference type="PANTHER" id="PTHR22754:SF32">
    <property type="entry name" value="DISCO-INTERACTING PROTEIN 2"/>
    <property type="match status" value="1"/>
</dbReference>
<dbReference type="InterPro" id="IPR045851">
    <property type="entry name" value="AMP-bd_C_sf"/>
</dbReference>
<dbReference type="PANTHER" id="PTHR22754">
    <property type="entry name" value="DISCO-INTERACTING PROTEIN 2 DIP2 -RELATED"/>
    <property type="match status" value="1"/>
</dbReference>
<dbReference type="InterPro" id="IPR042099">
    <property type="entry name" value="ANL_N_sf"/>
</dbReference>
<evidence type="ECO:0000256" key="1">
    <source>
        <dbReference type="ARBA" id="ARBA00006432"/>
    </source>
</evidence>
<protein>
    <submittedName>
        <fullName evidence="3">ATP-dependent CoA synthase</fullName>
    </submittedName>
</protein>
<proteinExistence type="inferred from homology"/>
<dbReference type="Gene3D" id="3.40.50.12780">
    <property type="entry name" value="N-terminal domain of ligase-like"/>
    <property type="match status" value="1"/>
</dbReference>
<dbReference type="SUPFAM" id="SSF56801">
    <property type="entry name" value="Acetyl-CoA synthetase-like"/>
    <property type="match status" value="1"/>
</dbReference>
<dbReference type="GO" id="GO:0006633">
    <property type="term" value="P:fatty acid biosynthetic process"/>
    <property type="evidence" value="ECO:0007669"/>
    <property type="project" value="TreeGrafter"/>
</dbReference>
<dbReference type="GO" id="GO:0005886">
    <property type="term" value="C:plasma membrane"/>
    <property type="evidence" value="ECO:0007669"/>
    <property type="project" value="TreeGrafter"/>
</dbReference>
<sequence>MGPGCLPGGTLRNDRPYVETIREWAVTAPGHQALVSVGGSGANAPVERVTYGELDRGAAALAGWLRERGPVGQRVLVLQSCPRLFAVSVLACLYAGAVAVPVAVPGASRHQADRVLGVARDTSAGVVLTDIATAPDVSVLLARHGYDRISCLAVESVPDGGGLYTPVSDAEQPALVQYTSGSARKPRGVVMTHGNLLAAQHSAVRVLGTRTGDRIGGWLPMHHGMGLFGQLLHPLWLAGTCVLVSPGLFDRRPAAWLEAVSAHRLRVSAAPGWAYDLCVRRVGDRELAGLDLSGWASAVSVPGPVRPEVQRAFADRFAPAGFRPDAFRTCYGPAEVPVLVSGFGPGAGAAAHRAVDVAALDCRELRDPVPGRPARTLADCGPPVGVELRIVDPVSREVVPDGRCGEIWLRGPAVAHGYWNRPRETSETFEARTADGAHGFLRTGDLGALSGGRLYVTGRLEDAVVLAGHRLSAGDLERSVRQVSDLIGAGAAFDVGAEREHVVVVLELRGRNHYDVDLPALVGAVRAHLAAEFQLTPGAVVLVRSGTIRRTAVGTVRRGELRRLLLGGELKAIHQQMGREVRELIGAGDA</sequence>
<evidence type="ECO:0000259" key="2">
    <source>
        <dbReference type="Pfam" id="PF00501"/>
    </source>
</evidence>
<dbReference type="GO" id="GO:0070566">
    <property type="term" value="F:adenylyltransferase activity"/>
    <property type="evidence" value="ECO:0007669"/>
    <property type="project" value="TreeGrafter"/>
</dbReference>
<dbReference type="AlphaFoldDB" id="A0A516T9R3"/>
<evidence type="ECO:0000313" key="3">
    <source>
        <dbReference type="EMBL" id="QDQ37906.1"/>
    </source>
</evidence>
<accession>A0A516T9R3</accession>
<name>A0A516T9R3_9ACTN</name>
<feature type="domain" description="AMP-dependent synthetase/ligase" evidence="2">
    <location>
        <begin position="22"/>
        <end position="419"/>
    </location>
</feature>
<reference evidence="3" key="1">
    <citation type="journal article" date="2019" name="Org. Lett.">
        <title>Discovery of Druggability-Improved Analogues by Investigation of the LL-D49194?1 Biosynthetic Pathway.</title>
        <authorList>
            <person name="Dong L."/>
            <person name="Shen Y."/>
            <person name="Hou X.-F."/>
            <person name="Li W.-J."/>
            <person name="Tang G.-L."/>
        </authorList>
    </citation>
    <scope>NUCLEOTIDE SEQUENCE</scope>
    <source>
        <strain evidence="3">NRRL15735</strain>
    </source>
</reference>
<organism evidence="3">
    <name type="scientific">Streptomyces vinaceusdrappus</name>
    <dbReference type="NCBI Taxonomy" id="67376"/>
    <lineage>
        <taxon>Bacteria</taxon>
        <taxon>Bacillati</taxon>
        <taxon>Actinomycetota</taxon>
        <taxon>Actinomycetes</taxon>
        <taxon>Kitasatosporales</taxon>
        <taxon>Streptomycetaceae</taxon>
        <taxon>Streptomyces</taxon>
        <taxon>Streptomyces rochei group</taxon>
    </lineage>
</organism>
<dbReference type="Pfam" id="PF00501">
    <property type="entry name" value="AMP-binding"/>
    <property type="match status" value="1"/>
</dbReference>